<dbReference type="InterPro" id="IPR036909">
    <property type="entry name" value="Cyt_c-like_dom_sf"/>
</dbReference>
<evidence type="ECO:0000256" key="5">
    <source>
        <dbReference type="SAM" id="SignalP"/>
    </source>
</evidence>
<dbReference type="Pfam" id="PF00034">
    <property type="entry name" value="Cytochrom_C"/>
    <property type="match status" value="1"/>
</dbReference>
<proteinExistence type="predicted"/>
<dbReference type="AlphaFoldDB" id="Q07QU5"/>
<dbReference type="SUPFAM" id="SSF46626">
    <property type="entry name" value="Cytochrome c"/>
    <property type="match status" value="1"/>
</dbReference>
<gene>
    <name evidence="7" type="ordered locus">RPE_1740</name>
</gene>
<evidence type="ECO:0000313" key="7">
    <source>
        <dbReference type="EMBL" id="ABJ05689.1"/>
    </source>
</evidence>
<evidence type="ECO:0000256" key="4">
    <source>
        <dbReference type="PROSITE-ProRule" id="PRU00433"/>
    </source>
</evidence>
<protein>
    <submittedName>
        <fullName evidence="7">Cytochrome c, class I</fullName>
    </submittedName>
</protein>
<keyword evidence="3 4" id="KW-0408">Iron</keyword>
<keyword evidence="1 4" id="KW-0349">Heme</keyword>
<sequence>MAFGRMSTNAKRPMRSVLACLALLLVTATSAMAGSPAERRGKAFAKANCSRCHAIDHKSASKNEAAPPFRMLHLRYPVETLAEAFAEGIYTGHPDMPAFELEPRQINDLLAYFKSLE</sequence>
<keyword evidence="2 4" id="KW-0479">Metal-binding</keyword>
<dbReference type="EMBL" id="CP000463">
    <property type="protein sequence ID" value="ABJ05689.1"/>
    <property type="molecule type" value="Genomic_DNA"/>
</dbReference>
<organism evidence="7">
    <name type="scientific">Rhodopseudomonas palustris (strain BisA53)</name>
    <dbReference type="NCBI Taxonomy" id="316055"/>
    <lineage>
        <taxon>Bacteria</taxon>
        <taxon>Pseudomonadati</taxon>
        <taxon>Pseudomonadota</taxon>
        <taxon>Alphaproteobacteria</taxon>
        <taxon>Hyphomicrobiales</taxon>
        <taxon>Nitrobacteraceae</taxon>
        <taxon>Rhodopseudomonas</taxon>
    </lineage>
</organism>
<dbReference type="KEGG" id="rpe:RPE_1740"/>
<reference evidence="7" key="1">
    <citation type="submission" date="2006-09" db="EMBL/GenBank/DDBJ databases">
        <title>Complete sequence of Rhodopseudomonas palustris BisA53.</title>
        <authorList>
            <consortium name="US DOE Joint Genome Institute"/>
            <person name="Copeland A."/>
            <person name="Lucas S."/>
            <person name="Lapidus A."/>
            <person name="Barry K."/>
            <person name="Detter J.C."/>
            <person name="Glavina del Rio T."/>
            <person name="Hammon N."/>
            <person name="Israni S."/>
            <person name="Dalin E."/>
            <person name="Tice H."/>
            <person name="Pitluck S."/>
            <person name="Chain P."/>
            <person name="Malfatti S."/>
            <person name="Shin M."/>
            <person name="Vergez L."/>
            <person name="Schmutz J."/>
            <person name="Larimer F."/>
            <person name="Land M."/>
            <person name="Hauser L."/>
            <person name="Pelletier D.A."/>
            <person name="Kyrpides N."/>
            <person name="Kim E."/>
            <person name="Harwood C.S."/>
            <person name="Oda Y."/>
            <person name="Richardson P."/>
        </authorList>
    </citation>
    <scope>NUCLEOTIDE SEQUENCE [LARGE SCALE GENOMIC DNA]</scope>
    <source>
        <strain evidence="7">BisA53</strain>
    </source>
</reference>
<feature type="signal peptide" evidence="5">
    <location>
        <begin position="1"/>
        <end position="33"/>
    </location>
</feature>
<evidence type="ECO:0000256" key="2">
    <source>
        <dbReference type="ARBA" id="ARBA00022723"/>
    </source>
</evidence>
<dbReference type="GO" id="GO:0020037">
    <property type="term" value="F:heme binding"/>
    <property type="evidence" value="ECO:0007669"/>
    <property type="project" value="InterPro"/>
</dbReference>
<feature type="chain" id="PRO_5004165940" evidence="5">
    <location>
        <begin position="34"/>
        <end position="117"/>
    </location>
</feature>
<dbReference type="GO" id="GO:0009055">
    <property type="term" value="F:electron transfer activity"/>
    <property type="evidence" value="ECO:0007669"/>
    <property type="project" value="InterPro"/>
</dbReference>
<feature type="domain" description="Cytochrome c" evidence="6">
    <location>
        <begin position="36"/>
        <end position="117"/>
    </location>
</feature>
<accession>Q07QU5</accession>
<name>Q07QU5_RHOP5</name>
<evidence type="ECO:0000256" key="3">
    <source>
        <dbReference type="ARBA" id="ARBA00023004"/>
    </source>
</evidence>
<dbReference type="InterPro" id="IPR009056">
    <property type="entry name" value="Cyt_c-like_dom"/>
</dbReference>
<keyword evidence="5" id="KW-0732">Signal</keyword>
<evidence type="ECO:0000256" key="1">
    <source>
        <dbReference type="ARBA" id="ARBA00022617"/>
    </source>
</evidence>
<evidence type="ECO:0000259" key="6">
    <source>
        <dbReference type="PROSITE" id="PS51007"/>
    </source>
</evidence>
<dbReference type="eggNOG" id="COG2010">
    <property type="taxonomic scope" value="Bacteria"/>
</dbReference>
<dbReference type="HOGENOM" id="CLU_133116_0_1_5"/>
<dbReference type="GO" id="GO:0046872">
    <property type="term" value="F:metal ion binding"/>
    <property type="evidence" value="ECO:0007669"/>
    <property type="project" value="UniProtKB-KW"/>
</dbReference>
<dbReference type="STRING" id="316055.RPE_1740"/>
<dbReference type="Gene3D" id="1.10.760.10">
    <property type="entry name" value="Cytochrome c-like domain"/>
    <property type="match status" value="1"/>
</dbReference>
<dbReference type="PROSITE" id="PS51007">
    <property type="entry name" value="CYTC"/>
    <property type="match status" value="1"/>
</dbReference>